<accession>A0ABV0EE01</accession>
<dbReference type="Proteomes" id="UP001482231">
    <property type="component" value="Unassembled WGS sequence"/>
</dbReference>
<dbReference type="EMBL" id="JBAJEX010000003">
    <property type="protein sequence ID" value="MEO1766766.1"/>
    <property type="molecule type" value="Genomic_DNA"/>
</dbReference>
<name>A0ABV0EE01_9BURK</name>
<sequence length="122" mass="14101">MDDKEVRQRLALLESRMAVLEFAIDELMKDISACETKSAQEPKVALLYALLNRSKDLDREVEFLASHGRKHHGHEAKLRLQAVDRLRQDLSFDRELAHVTARKMDEILNVSNRHDTPPKKDS</sequence>
<comment type="caution">
    <text evidence="1">The sequence shown here is derived from an EMBL/GenBank/DDBJ whole genome shotgun (WGS) entry which is preliminary data.</text>
</comment>
<dbReference type="RefSeq" id="WP_347307873.1">
    <property type="nucleotide sequence ID" value="NZ_JBAJEX010000003.1"/>
</dbReference>
<protein>
    <submittedName>
        <fullName evidence="1">Uncharacterized protein</fullName>
    </submittedName>
</protein>
<gene>
    <name evidence="1" type="ORF">V6E02_06020</name>
</gene>
<keyword evidence="2" id="KW-1185">Reference proteome</keyword>
<evidence type="ECO:0000313" key="1">
    <source>
        <dbReference type="EMBL" id="MEO1766766.1"/>
    </source>
</evidence>
<proteinExistence type="predicted"/>
<reference evidence="1 2" key="1">
    <citation type="submission" date="2024-02" db="EMBL/GenBank/DDBJ databases">
        <title>New thermophilic sulfur-oxidizing bacteria from a hot springs of the Uzon caldera (Kamchatka, Russia).</title>
        <authorList>
            <person name="Dukat A.M."/>
            <person name="Elcheninov A.G."/>
            <person name="Frolov E.N."/>
        </authorList>
    </citation>
    <scope>NUCLEOTIDE SEQUENCE [LARGE SCALE GENOMIC DNA]</scope>
    <source>
        <strain evidence="1 2">AK1</strain>
    </source>
</reference>
<organism evidence="1 2">
    <name type="scientific">Thiobacter aerophilum</name>
    <dbReference type="NCBI Taxonomy" id="3121275"/>
    <lineage>
        <taxon>Bacteria</taxon>
        <taxon>Pseudomonadati</taxon>
        <taxon>Pseudomonadota</taxon>
        <taxon>Betaproteobacteria</taxon>
        <taxon>Burkholderiales</taxon>
        <taxon>Thiobacteraceae</taxon>
        <taxon>Thiobacter</taxon>
    </lineage>
</organism>
<evidence type="ECO:0000313" key="2">
    <source>
        <dbReference type="Proteomes" id="UP001482231"/>
    </source>
</evidence>